<sequence length="255" mass="26740">MHYRPMLATLAVAALWPLGLSSMALADQATPTKAVIELFTSQGCSSCPPADETLAALSAEPGVITLAYHVDYWNYLGWADTLSSKENTARQYAYAEAFAARNVYTPQAVVNGREGMPGQDRDTLQGAVQRLSGDSDRLPVAITARLAGGDMTIDIPKGKGEADVMIVAFRPQVTVDVQRGENRGRTLSYVNSVTHMVGAGHWSGKPVTLTAHLAAAGGDGTAYAVLLQETKAGSRSRQAPGAILGATVIGPDAGL</sequence>
<organism evidence="2 3">
    <name type="scientific">Rhizobium halophytocola</name>
    <dbReference type="NCBI Taxonomy" id="735519"/>
    <lineage>
        <taxon>Bacteria</taxon>
        <taxon>Pseudomonadati</taxon>
        <taxon>Pseudomonadota</taxon>
        <taxon>Alphaproteobacteria</taxon>
        <taxon>Hyphomicrobiales</taxon>
        <taxon>Rhizobiaceae</taxon>
        <taxon>Rhizobium/Agrobacterium group</taxon>
        <taxon>Rhizobium</taxon>
    </lineage>
</organism>
<gene>
    <name evidence="2" type="ORF">J2Z17_003333</name>
</gene>
<feature type="chain" id="PRO_5045953306" description="DUF1223 domain-containing protein" evidence="1">
    <location>
        <begin position="27"/>
        <end position="255"/>
    </location>
</feature>
<keyword evidence="1" id="KW-0732">Signal</keyword>
<name>A0ABS4E1T4_9HYPH</name>
<reference evidence="2 3" key="1">
    <citation type="submission" date="2021-03" db="EMBL/GenBank/DDBJ databases">
        <title>Genomic Encyclopedia of Type Strains, Phase IV (KMG-IV): sequencing the most valuable type-strain genomes for metagenomic binning, comparative biology and taxonomic classification.</title>
        <authorList>
            <person name="Goeker M."/>
        </authorList>
    </citation>
    <scope>NUCLEOTIDE SEQUENCE [LARGE SCALE GENOMIC DNA]</scope>
    <source>
        <strain evidence="2 3">DSM 21600</strain>
    </source>
</reference>
<dbReference type="RefSeq" id="WP_209946731.1">
    <property type="nucleotide sequence ID" value="NZ_JAGGJU010000009.1"/>
</dbReference>
<evidence type="ECO:0008006" key="4">
    <source>
        <dbReference type="Google" id="ProtNLM"/>
    </source>
</evidence>
<dbReference type="PANTHER" id="PTHR36057:SF1">
    <property type="entry name" value="LIPOPROTEIN LIPID ATTACHMENT SITE-LIKE PROTEIN, PUTATIVE (DUF1223)-RELATED"/>
    <property type="match status" value="1"/>
</dbReference>
<evidence type="ECO:0000313" key="2">
    <source>
        <dbReference type="EMBL" id="MBP1851881.1"/>
    </source>
</evidence>
<keyword evidence="3" id="KW-1185">Reference proteome</keyword>
<dbReference type="Proteomes" id="UP000759443">
    <property type="component" value="Unassembled WGS sequence"/>
</dbReference>
<dbReference type="InterPro" id="IPR036249">
    <property type="entry name" value="Thioredoxin-like_sf"/>
</dbReference>
<dbReference type="InterPro" id="IPR010634">
    <property type="entry name" value="DUF1223"/>
</dbReference>
<dbReference type="Pfam" id="PF06764">
    <property type="entry name" value="DUF1223"/>
    <property type="match status" value="1"/>
</dbReference>
<accession>A0ABS4E1T4</accession>
<comment type="caution">
    <text evidence="2">The sequence shown here is derived from an EMBL/GenBank/DDBJ whole genome shotgun (WGS) entry which is preliminary data.</text>
</comment>
<evidence type="ECO:0000256" key="1">
    <source>
        <dbReference type="SAM" id="SignalP"/>
    </source>
</evidence>
<dbReference type="SUPFAM" id="SSF52833">
    <property type="entry name" value="Thioredoxin-like"/>
    <property type="match status" value="1"/>
</dbReference>
<dbReference type="EMBL" id="JAGGJU010000009">
    <property type="protein sequence ID" value="MBP1851881.1"/>
    <property type="molecule type" value="Genomic_DNA"/>
</dbReference>
<dbReference type="PANTHER" id="PTHR36057">
    <property type="match status" value="1"/>
</dbReference>
<evidence type="ECO:0000313" key="3">
    <source>
        <dbReference type="Proteomes" id="UP000759443"/>
    </source>
</evidence>
<proteinExistence type="predicted"/>
<protein>
    <recommendedName>
        <fullName evidence="4">DUF1223 domain-containing protein</fullName>
    </recommendedName>
</protein>
<feature type="signal peptide" evidence="1">
    <location>
        <begin position="1"/>
        <end position="26"/>
    </location>
</feature>